<dbReference type="OrthoDB" id="6270329at2759"/>
<dbReference type="PANTHER" id="PTHR13459:SF1">
    <property type="entry name" value="E3 UBIQUITIN-PROTEIN LIGASE RNF220 ISOFORM X1"/>
    <property type="match status" value="1"/>
</dbReference>
<dbReference type="Pfam" id="PF13923">
    <property type="entry name" value="zf-C3HC4_2"/>
    <property type="match status" value="1"/>
</dbReference>
<feature type="region of interest" description="Disordered" evidence="2">
    <location>
        <begin position="106"/>
        <end position="156"/>
    </location>
</feature>
<evidence type="ECO:0000256" key="1">
    <source>
        <dbReference type="PROSITE-ProRule" id="PRU00175"/>
    </source>
</evidence>
<dbReference type="GO" id="GO:0008270">
    <property type="term" value="F:zinc ion binding"/>
    <property type="evidence" value="ECO:0007669"/>
    <property type="project" value="UniProtKB-KW"/>
</dbReference>
<dbReference type="PANTHER" id="PTHR13459">
    <property type="entry name" value="E3 UBIQUITIN-PROTEIN LIGASE RNF220 ISOFORM X1"/>
    <property type="match status" value="1"/>
</dbReference>
<accession>A0A9W8BHY9</accession>
<evidence type="ECO:0000313" key="5">
    <source>
        <dbReference type="Proteomes" id="UP001150907"/>
    </source>
</evidence>
<dbReference type="SUPFAM" id="SSF57850">
    <property type="entry name" value="RING/U-box"/>
    <property type="match status" value="1"/>
</dbReference>
<proteinExistence type="predicted"/>
<organism evidence="4 5">
    <name type="scientific">Coemansia thaxteri</name>
    <dbReference type="NCBI Taxonomy" id="2663907"/>
    <lineage>
        <taxon>Eukaryota</taxon>
        <taxon>Fungi</taxon>
        <taxon>Fungi incertae sedis</taxon>
        <taxon>Zoopagomycota</taxon>
        <taxon>Kickxellomycotina</taxon>
        <taxon>Kickxellomycetes</taxon>
        <taxon>Kickxellales</taxon>
        <taxon>Kickxellaceae</taxon>
        <taxon>Coemansia</taxon>
    </lineage>
</organism>
<feature type="compositionally biased region" description="Low complexity" evidence="2">
    <location>
        <begin position="145"/>
        <end position="156"/>
    </location>
</feature>
<dbReference type="PROSITE" id="PS50089">
    <property type="entry name" value="ZF_RING_2"/>
    <property type="match status" value="1"/>
</dbReference>
<evidence type="ECO:0000313" key="4">
    <source>
        <dbReference type="EMBL" id="KAJ2001656.1"/>
    </source>
</evidence>
<comment type="caution">
    <text evidence="4">The sequence shown here is derived from an EMBL/GenBank/DDBJ whole genome shotgun (WGS) entry which is preliminary data.</text>
</comment>
<dbReference type="GO" id="GO:0061630">
    <property type="term" value="F:ubiquitin protein ligase activity"/>
    <property type="evidence" value="ECO:0007669"/>
    <property type="project" value="TreeGrafter"/>
</dbReference>
<protein>
    <recommendedName>
        <fullName evidence="3">RING-type domain-containing protein</fullName>
    </recommendedName>
</protein>
<feature type="compositionally biased region" description="Low complexity" evidence="2">
    <location>
        <begin position="38"/>
        <end position="53"/>
    </location>
</feature>
<dbReference type="EMBL" id="JANBQF010000381">
    <property type="protein sequence ID" value="KAJ2001656.1"/>
    <property type="molecule type" value="Genomic_DNA"/>
</dbReference>
<dbReference type="Proteomes" id="UP001150907">
    <property type="component" value="Unassembled WGS sequence"/>
</dbReference>
<feature type="region of interest" description="Disordered" evidence="2">
    <location>
        <begin position="312"/>
        <end position="348"/>
    </location>
</feature>
<keyword evidence="5" id="KW-1185">Reference proteome</keyword>
<keyword evidence="1" id="KW-0479">Metal-binding</keyword>
<dbReference type="GO" id="GO:0016567">
    <property type="term" value="P:protein ubiquitination"/>
    <property type="evidence" value="ECO:0007669"/>
    <property type="project" value="TreeGrafter"/>
</dbReference>
<dbReference type="InterPro" id="IPR013083">
    <property type="entry name" value="Znf_RING/FYVE/PHD"/>
</dbReference>
<sequence>MKFGSLPMDPPSDDLVSLATDAQTPIRGGGDSGTKQELSTPLSAQSSASALADALAAGSIEHDDDTQLYLSNPRRSVRKRTQRVLLNVPAPEVADLPPITRSRSAGIGRAASVGSSRASSRDFRTLTASASSSQHSRKRRHINKPGGSSSSSPAASIDSELDFEVSIYTRGTAVPHHAAKRREPTQTCFICSEVLDGDTDAVNAHIDGCLSQSAAGADASREQMMVEYEWDGQRRIRATAMLEGGVVAAGLGYGSSGTHKDTDDDIDVDAEDETNFGAAQYDDSNLLYCAADSEAGGESHRHRQSNLQYEEFAPPLDSDPSTSTGPPNGELTKESSQHQPAAGWQAASGGSSRLVIEALKERIREQDRLLQSAHKCLICLELYNKPCTSINCWHVYCEQCWLHTLGTKKLCPQCQQITQPTDLRRIYL</sequence>
<feature type="region of interest" description="Disordered" evidence="2">
    <location>
        <begin position="1"/>
        <end position="53"/>
    </location>
</feature>
<reference evidence="4" key="1">
    <citation type="submission" date="2022-07" db="EMBL/GenBank/DDBJ databases">
        <title>Phylogenomic reconstructions and comparative analyses of Kickxellomycotina fungi.</title>
        <authorList>
            <person name="Reynolds N.K."/>
            <person name="Stajich J.E."/>
            <person name="Barry K."/>
            <person name="Grigoriev I.V."/>
            <person name="Crous P."/>
            <person name="Smith M.E."/>
        </authorList>
    </citation>
    <scope>NUCLEOTIDE SEQUENCE</scope>
    <source>
        <strain evidence="4">IMI 214461</strain>
    </source>
</reference>
<evidence type="ECO:0000256" key="2">
    <source>
        <dbReference type="SAM" id="MobiDB-lite"/>
    </source>
</evidence>
<feature type="domain" description="RING-type" evidence="3">
    <location>
        <begin position="376"/>
        <end position="415"/>
    </location>
</feature>
<dbReference type="Gene3D" id="3.30.40.10">
    <property type="entry name" value="Zinc/RING finger domain, C3HC4 (zinc finger)"/>
    <property type="match status" value="1"/>
</dbReference>
<evidence type="ECO:0000259" key="3">
    <source>
        <dbReference type="PROSITE" id="PS50089"/>
    </source>
</evidence>
<dbReference type="Pfam" id="PF15926">
    <property type="entry name" value="RNF220"/>
    <property type="match status" value="1"/>
</dbReference>
<gene>
    <name evidence="4" type="ORF">H4R26_004014</name>
</gene>
<feature type="compositionally biased region" description="Low complexity" evidence="2">
    <location>
        <begin position="106"/>
        <end position="118"/>
    </location>
</feature>
<name>A0A9W8BHY9_9FUNG</name>
<dbReference type="InterPro" id="IPR001841">
    <property type="entry name" value="Znf_RING"/>
</dbReference>
<keyword evidence="1" id="KW-0863">Zinc-finger</keyword>
<keyword evidence="1" id="KW-0862">Zinc</keyword>
<dbReference type="InterPro" id="IPR052443">
    <property type="entry name" value="E3_ubiq-ligase_RNF220-like"/>
</dbReference>
<dbReference type="AlphaFoldDB" id="A0A9W8BHY9"/>
<dbReference type="InterPro" id="IPR031824">
    <property type="entry name" value="RNF220_mid"/>
</dbReference>